<reference evidence="15" key="1">
    <citation type="submission" date="2016-10" db="EMBL/GenBank/DDBJ databases">
        <authorList>
            <person name="Varghese N."/>
            <person name="Submissions S."/>
        </authorList>
    </citation>
    <scope>NUCLEOTIDE SEQUENCE [LARGE SCALE GENOMIC DNA]</scope>
    <source>
        <strain evidence="15">DSM 17934</strain>
    </source>
</reference>
<evidence type="ECO:0000259" key="11">
    <source>
        <dbReference type="Pfam" id="PF05572"/>
    </source>
</evidence>
<keyword evidence="8" id="KW-1015">Disulfide bond</keyword>
<organism evidence="14 15">
    <name type="scientific">Flavobacterium terrigena</name>
    <dbReference type="NCBI Taxonomy" id="402734"/>
    <lineage>
        <taxon>Bacteria</taxon>
        <taxon>Pseudomonadati</taxon>
        <taxon>Bacteroidota</taxon>
        <taxon>Flavobacteriia</taxon>
        <taxon>Flavobacteriales</taxon>
        <taxon>Flavobacteriaceae</taxon>
        <taxon>Flavobacterium</taxon>
    </lineage>
</organism>
<dbReference type="NCBIfam" id="TIGR04183">
    <property type="entry name" value="Por_Secre_tail"/>
    <property type="match status" value="1"/>
</dbReference>
<dbReference type="Pfam" id="PF05572">
    <property type="entry name" value="Peptidase_M43"/>
    <property type="match status" value="1"/>
</dbReference>
<sequence length="952" mass="101535">MKKTTNLVWSLLLIGASSLSLNAQTKTQVEPVQFGKKSVSSENKINTNIHRCLTEINEIELQKKYPNRLNKQQFETWLATEIEKQKADRIKNNKSVTAVYNIPVVIHIVHNGDCVGTGENITDAQAISQLTVMNNDFRRLAGTPGGANSTGVAIDTEINFVLAKRDPSGQPTTGVIRRVLTPPTNNYPDGPGGPDWELRSEVEAMKTTTQWDPTKYLNMWIIRPGGAALTAGGLSGLLGYAQFPESSLGGLSTTPQTASTDGVVCAFDSMGTKNLNDGTFILNPGYDEGRTMTHEVGHWVGLRHIWGDDACPAIASNVATNEDFVADTPASAAANYTCAVVNSCPAPGNDQVQNYMDYTPDACMDTFTAGQKARMQTIMGAAPRRSTLNASLGGTAPALSGIYFKPSLTNCGITEGTNCSYTDYNFNVGTTKAPTASTIVTFNVNGASTATNLKDFQIMTPTVTFPTGSTADQILTVRVFNDGIGESAETVVIGATVNAGGGDAVLIADYNTVKFTINDNDVAPTPTSNVTVIEETFDPSPSVIASIKDLDADGNNWGIGNTPNTIGFDDNFAFSRSWLSPSTGLNPDNILYSGTAFTIPTGTSTLSFGIGTTQAAPYFLEHYSVYLTTVNPSTFTVATLNAQTPVINNAVLAGGAQRNTITANVSSYAGQTVYLVFRHHNTFDQNWIMLDDISIVTNNAAVVQTEINTATKYQALVPAAGTFYAADATSKNIMLDGTVNNFDHGCTTVEVNRSITSAGAAAVDFSTNTANNLKVMAKSLTIATATNNTAGTGTIKFYFTEAEVAGWEAATGNSRTALKVIKNGVSTALTTTTGTFGTFFTLTATFSGGINGVYYFGTAATLLSNPSVDFDNSISIYPNPNNGVFNIQFTSDSKNKINVNVHDIRGREVYSKSFSNNGFFNEQIQLKNVQSGIYIVTIKDGDKKQVKKIIVE</sequence>
<dbReference type="InterPro" id="IPR011628">
    <property type="entry name" value="Cleaved_adhesin"/>
</dbReference>
<evidence type="ECO:0000256" key="1">
    <source>
        <dbReference type="ARBA" id="ARBA00008721"/>
    </source>
</evidence>
<dbReference type="AlphaFoldDB" id="A0A1H6XIG5"/>
<evidence type="ECO:0000256" key="3">
    <source>
        <dbReference type="ARBA" id="ARBA00022723"/>
    </source>
</evidence>
<dbReference type="Gene3D" id="2.60.120.200">
    <property type="match status" value="1"/>
</dbReference>
<dbReference type="Pfam" id="PF18962">
    <property type="entry name" value="Por_Secre_tail"/>
    <property type="match status" value="1"/>
</dbReference>
<evidence type="ECO:0000256" key="7">
    <source>
        <dbReference type="ARBA" id="ARBA00023049"/>
    </source>
</evidence>
<evidence type="ECO:0000259" key="12">
    <source>
        <dbReference type="Pfam" id="PF07675"/>
    </source>
</evidence>
<dbReference type="EMBL" id="FNYA01000008">
    <property type="protein sequence ID" value="SEJ27344.1"/>
    <property type="molecule type" value="Genomic_DNA"/>
</dbReference>
<keyword evidence="4 10" id="KW-0732">Signal</keyword>
<dbReference type="STRING" id="402734.SAMN05660918_2829"/>
<dbReference type="InterPro" id="IPR024079">
    <property type="entry name" value="MetalloPept_cat_dom_sf"/>
</dbReference>
<dbReference type="RefSeq" id="WP_091315216.1">
    <property type="nucleotide sequence ID" value="NZ_CBCSJU010000003.1"/>
</dbReference>
<dbReference type="Gene3D" id="3.40.390.10">
    <property type="entry name" value="Collagenase (Catalytic Domain)"/>
    <property type="match status" value="1"/>
</dbReference>
<feature type="domain" description="Peptidase M43 pregnancy-associated plasma-A" evidence="11">
    <location>
        <begin position="208"/>
        <end position="378"/>
    </location>
</feature>
<evidence type="ECO:0000313" key="14">
    <source>
        <dbReference type="EMBL" id="SEJ27344.1"/>
    </source>
</evidence>
<feature type="region of interest" description="Disordered" evidence="9">
    <location>
        <begin position="172"/>
        <end position="193"/>
    </location>
</feature>
<keyword evidence="5" id="KW-0378">Hydrolase</keyword>
<dbReference type="Gene3D" id="2.60.40.2030">
    <property type="match status" value="1"/>
</dbReference>
<dbReference type="PANTHER" id="PTHR47466:SF1">
    <property type="entry name" value="METALLOPROTEASE MEP1 (AFU_ORTHOLOGUE AFUA_1G07730)-RELATED"/>
    <property type="match status" value="1"/>
</dbReference>
<comment type="similarity">
    <text evidence="1">Belongs to the peptidase M43B family.</text>
</comment>
<feature type="signal peptide" evidence="10">
    <location>
        <begin position="1"/>
        <end position="23"/>
    </location>
</feature>
<feature type="chain" id="PRO_5011457087" evidence="10">
    <location>
        <begin position="24"/>
        <end position="952"/>
    </location>
</feature>
<keyword evidence="6" id="KW-0862">Zinc</keyword>
<evidence type="ECO:0000256" key="8">
    <source>
        <dbReference type="ARBA" id="ARBA00023157"/>
    </source>
</evidence>
<dbReference type="InterPro" id="IPR038081">
    <property type="entry name" value="CalX-like_sf"/>
</dbReference>
<evidence type="ECO:0000256" key="10">
    <source>
        <dbReference type="SAM" id="SignalP"/>
    </source>
</evidence>
<feature type="domain" description="Cleaved adhesin" evidence="12">
    <location>
        <begin position="533"/>
        <end position="695"/>
    </location>
</feature>
<dbReference type="SUPFAM" id="SSF141072">
    <property type="entry name" value="CalX-like"/>
    <property type="match status" value="1"/>
</dbReference>
<evidence type="ECO:0000259" key="13">
    <source>
        <dbReference type="Pfam" id="PF18962"/>
    </source>
</evidence>
<dbReference type="OrthoDB" id="6278496at2"/>
<keyword evidence="15" id="KW-1185">Reference proteome</keyword>
<gene>
    <name evidence="14" type="ORF">SAMN05660918_2829</name>
</gene>
<dbReference type="PANTHER" id="PTHR47466">
    <property type="match status" value="1"/>
</dbReference>
<name>A0A1H6XIG5_9FLAO</name>
<keyword evidence="7" id="KW-0482">Metalloprotease</keyword>
<evidence type="ECO:0000256" key="2">
    <source>
        <dbReference type="ARBA" id="ARBA00022670"/>
    </source>
</evidence>
<dbReference type="GO" id="GO:0008237">
    <property type="term" value="F:metallopeptidase activity"/>
    <property type="evidence" value="ECO:0007669"/>
    <property type="project" value="UniProtKB-KW"/>
</dbReference>
<evidence type="ECO:0000313" key="15">
    <source>
        <dbReference type="Proteomes" id="UP000199702"/>
    </source>
</evidence>
<protein>
    <submittedName>
        <fullName evidence="14">Por secretion system C-terminal sorting domain-containing protein</fullName>
    </submittedName>
</protein>
<keyword evidence="3" id="KW-0479">Metal-binding</keyword>
<dbReference type="Proteomes" id="UP000199702">
    <property type="component" value="Unassembled WGS sequence"/>
</dbReference>
<feature type="domain" description="Secretion system C-terminal sorting" evidence="13">
    <location>
        <begin position="876"/>
        <end position="951"/>
    </location>
</feature>
<accession>A0A1H6XIG5</accession>
<dbReference type="GO" id="GO:0006508">
    <property type="term" value="P:proteolysis"/>
    <property type="evidence" value="ECO:0007669"/>
    <property type="project" value="UniProtKB-KW"/>
</dbReference>
<dbReference type="SUPFAM" id="SSF55486">
    <property type="entry name" value="Metalloproteases ('zincins'), catalytic domain"/>
    <property type="match status" value="1"/>
</dbReference>
<proteinExistence type="inferred from homology"/>
<evidence type="ECO:0000256" key="9">
    <source>
        <dbReference type="SAM" id="MobiDB-lite"/>
    </source>
</evidence>
<dbReference type="Pfam" id="PF07675">
    <property type="entry name" value="Cleaved_Adhesin"/>
    <property type="match status" value="1"/>
</dbReference>
<dbReference type="CDD" id="cd04275">
    <property type="entry name" value="ZnMc_pappalysin_like"/>
    <property type="match status" value="1"/>
</dbReference>
<dbReference type="GO" id="GO:0046872">
    <property type="term" value="F:metal ion binding"/>
    <property type="evidence" value="ECO:0007669"/>
    <property type="project" value="UniProtKB-KW"/>
</dbReference>
<evidence type="ECO:0000256" key="4">
    <source>
        <dbReference type="ARBA" id="ARBA00022729"/>
    </source>
</evidence>
<dbReference type="InterPro" id="IPR008754">
    <property type="entry name" value="Peptidase_M43"/>
</dbReference>
<keyword evidence="2" id="KW-0645">Protease</keyword>
<evidence type="ECO:0000256" key="6">
    <source>
        <dbReference type="ARBA" id="ARBA00022833"/>
    </source>
</evidence>
<dbReference type="InterPro" id="IPR026444">
    <property type="entry name" value="Secre_tail"/>
</dbReference>
<evidence type="ECO:0000256" key="5">
    <source>
        <dbReference type="ARBA" id="ARBA00022801"/>
    </source>
</evidence>